<feature type="domain" description="Terminase large subunit gp17-like C-terminal" evidence="3">
    <location>
        <begin position="442"/>
        <end position="600"/>
    </location>
</feature>
<keyword evidence="1" id="KW-1188">Viral release from host cell</keyword>
<reference evidence="4 5" key="1">
    <citation type="submission" date="2019-12" db="EMBL/GenBank/DDBJ databases">
        <title>Genomic-based taxomic classification of the family Erythrobacteraceae.</title>
        <authorList>
            <person name="Xu L."/>
        </authorList>
    </citation>
    <scope>NUCLEOTIDE SEQUENCE [LARGE SCALE GENOMIC DNA]</scope>
    <source>
        <strain evidence="4 5">LMG 29518</strain>
    </source>
</reference>
<protein>
    <submittedName>
        <fullName evidence="4">Terminase</fullName>
    </submittedName>
</protein>
<evidence type="ECO:0000259" key="2">
    <source>
        <dbReference type="Pfam" id="PF06056"/>
    </source>
</evidence>
<gene>
    <name evidence="4" type="ORF">GRI91_03595</name>
</gene>
<dbReference type="Pfam" id="PF17289">
    <property type="entry name" value="Terminase_6C"/>
    <property type="match status" value="1"/>
</dbReference>
<evidence type="ECO:0000313" key="4">
    <source>
        <dbReference type="EMBL" id="MXO64834.1"/>
    </source>
</evidence>
<dbReference type="Pfam" id="PF06056">
    <property type="entry name" value="Terminase_5"/>
    <property type="match status" value="1"/>
</dbReference>
<dbReference type="Pfam" id="PF03237">
    <property type="entry name" value="Terminase_6N"/>
    <property type="match status" value="1"/>
</dbReference>
<dbReference type="EMBL" id="WTYT01000001">
    <property type="protein sequence ID" value="MXO64834.1"/>
    <property type="molecule type" value="Genomic_DNA"/>
</dbReference>
<dbReference type="Gene3D" id="3.30.420.240">
    <property type="match status" value="1"/>
</dbReference>
<dbReference type="RefSeq" id="WP_160735218.1">
    <property type="nucleotide sequence ID" value="NZ_WTYT01000001.1"/>
</dbReference>
<proteinExistence type="predicted"/>
<organism evidence="4 5">
    <name type="scientific">Altericroceibacterium endophyticum</name>
    <dbReference type="NCBI Taxonomy" id="1808508"/>
    <lineage>
        <taxon>Bacteria</taxon>
        <taxon>Pseudomonadati</taxon>
        <taxon>Pseudomonadota</taxon>
        <taxon>Alphaproteobacteria</taxon>
        <taxon>Sphingomonadales</taxon>
        <taxon>Erythrobacteraceae</taxon>
        <taxon>Altericroceibacterium</taxon>
    </lineage>
</organism>
<keyword evidence="5" id="KW-1185">Reference proteome</keyword>
<dbReference type="InterPro" id="IPR010332">
    <property type="entry name" value="ATPase_terminase-su_N"/>
</dbReference>
<dbReference type="OrthoDB" id="8553810at2"/>
<dbReference type="Proteomes" id="UP000438476">
    <property type="component" value="Unassembled WGS sequence"/>
</dbReference>
<evidence type="ECO:0000259" key="3">
    <source>
        <dbReference type="Pfam" id="PF17289"/>
    </source>
</evidence>
<accession>A0A6I4T105</accession>
<evidence type="ECO:0000313" key="5">
    <source>
        <dbReference type="Proteomes" id="UP000438476"/>
    </source>
</evidence>
<name>A0A6I4T105_9SPHN</name>
<feature type="domain" description="Terminase ATPase subunit N-terminal" evidence="2">
    <location>
        <begin position="20"/>
        <end position="76"/>
    </location>
</feature>
<comment type="caution">
    <text evidence="4">The sequence shown here is derived from an EMBL/GenBank/DDBJ whole genome shotgun (WGS) entry which is preliminary data.</text>
</comment>
<dbReference type="InterPro" id="IPR027417">
    <property type="entry name" value="P-loop_NTPase"/>
</dbReference>
<dbReference type="AlphaFoldDB" id="A0A6I4T105"/>
<evidence type="ECO:0000256" key="1">
    <source>
        <dbReference type="ARBA" id="ARBA00022612"/>
    </source>
</evidence>
<dbReference type="Gene3D" id="3.40.50.300">
    <property type="entry name" value="P-loop containing nucleotide triphosphate hydrolases"/>
    <property type="match status" value="1"/>
</dbReference>
<dbReference type="InterPro" id="IPR035421">
    <property type="entry name" value="Terminase_6C"/>
</dbReference>
<sequence>MSEPPAIDPAATTPPSPVEAKRAARSLYWRGWAITQIAEELGCKYSTIASWKTRDKWDEAPAHEKIADSLEARLSTLIAKEEKSGRDFKEIDLLMREAERLARIEKYQATGKEADLNPKVKARHSPEAKAKAAATRDAKRKNCLTEEQWAALEDDFHAKNFAHQHGWWEVRGERTRKVLKSRQTGATWYFAREAFMKARESSLAGEARNQIFLSASKRQALIFRRYIVAWVRKVTGVELKGGLQDAPMIIDMGEGYEPIELHFLSTSKATAQGEHGDFYFDEFFWVPAFSELKRVASAMATHKIYKRTYFSTPSTVTHEAYPFWSGDEWNRGRRREDRREFDTSAKALATGAHMPDGSWCQVLTLQQAIAGGMGGLFDEDELRQECSEEEFRNLYGCEFIDDTESSFPFSILNPCRVDSFYAWKDYKPAEARPFGSKRVWLGYDPDKGGRDGAALVVIAPPDTPGGTFRLLQKVPLRGMDFEAQAKQIRRIASQYNVEDIGIDTSGAGQAVWELVVKWHPTARRIDYTVSSKAALVMKAQNVIRNGRFEYDAGWHDISSAFMAIRPALTKGQKHVTYVSGRNAAHGHADMAWAVMHALINEPLDAGDTTQTQARVSFSR</sequence>